<dbReference type="PANTHER" id="PTHR46910:SF1">
    <property type="entry name" value="MISCELLANEOUS ZN(II)2CYS6 TRANSCRIPTION FACTOR (EUROFUNG)-RELATED"/>
    <property type="match status" value="1"/>
</dbReference>
<dbReference type="Gene3D" id="4.10.240.10">
    <property type="entry name" value="Zn(2)-C6 fungal-type DNA-binding domain"/>
    <property type="match status" value="1"/>
</dbReference>
<dbReference type="InterPro" id="IPR050987">
    <property type="entry name" value="AtrR-like"/>
</dbReference>
<dbReference type="Proteomes" id="UP001215712">
    <property type="component" value="Unassembled WGS sequence"/>
</dbReference>
<reference evidence="8" key="1">
    <citation type="journal article" date="2023" name="IMA Fungus">
        <title>Comparative genomic study of the Penicillium genus elucidates a diverse pangenome and 15 lateral gene transfer events.</title>
        <authorList>
            <person name="Petersen C."/>
            <person name="Sorensen T."/>
            <person name="Nielsen M.R."/>
            <person name="Sondergaard T.E."/>
            <person name="Sorensen J.L."/>
            <person name="Fitzpatrick D.A."/>
            <person name="Frisvad J.C."/>
            <person name="Nielsen K.L."/>
        </authorList>
    </citation>
    <scope>NUCLEOTIDE SEQUENCE</scope>
    <source>
        <strain evidence="8">IBT 17514</strain>
    </source>
</reference>
<dbReference type="SMART" id="SM00906">
    <property type="entry name" value="Fungal_trans"/>
    <property type="match status" value="1"/>
</dbReference>
<keyword evidence="9" id="KW-1185">Reference proteome</keyword>
<dbReference type="InterPro" id="IPR007219">
    <property type="entry name" value="XnlR_reg_dom"/>
</dbReference>
<dbReference type="InterPro" id="IPR036864">
    <property type="entry name" value="Zn2-C6_fun-type_DNA-bd_sf"/>
</dbReference>
<dbReference type="Pfam" id="PF00172">
    <property type="entry name" value="Zn_clus"/>
    <property type="match status" value="1"/>
</dbReference>
<dbReference type="GO" id="GO:0000981">
    <property type="term" value="F:DNA-binding transcription factor activity, RNA polymerase II-specific"/>
    <property type="evidence" value="ECO:0007669"/>
    <property type="project" value="InterPro"/>
</dbReference>
<keyword evidence="3" id="KW-0238">DNA-binding</keyword>
<keyword evidence="4" id="KW-0804">Transcription</keyword>
<sequence>MIYSFPQSKPVAKRRKVRRACDFCREHRVRCDGTLPCSQCTTNKVRCVKPKPSQLLSPARSDRHRNIRPSAPICIAPPESDSVASSAPAESPSDPPPVVARNPDCLTGFISRINKFCSVVSQISAQASPDSSELLSLGTSYSTPDLIQDAEQSITQSSPFNPQDLESRLLEIFWARYFYLAPIVTQADLLDLESDRNQEPLRNALMAYCLQSIYHAGLHHRLLSVSTGLSEAQGSSSNRQQSPLVKIFASYFQKALVANSHYLLYAEPALYDIQRHILMALFLLNSGEVLAAYNITGVAIRLAQSLDLHKPSAPQVTATEAKIRGRVWWTLVHLDFRCSRYLGKPMVVSLRDTAIDLPNDDPSTDPAFSELGFYVATITLIVVGKKVAESLAYIHDTIHGNDPTPQIELSAEHLTHEISRLFEWRDRIMKVEPFKNLVLVGSPNPPQTHTAGEVLSHHDDTWMYNQSPNRTLQQTLLELQFHDLVIWFHRPFIQFPSHDLVPQRSPGADIHATTALQHALKVTEIIHRRMLNHDALYGCSDVYQYVWNAVLTLVGFLLAYPLCYWFPIARQHVELSFQIFDTAKTSNPIASRAAHLTRYLLGRVDALMEVLNTQASASHPRTQSPTREAVAESWDRVDSGQSSDPLLPAPGTDDLLSWADSIDPKAWSGYCHEINDMLVDLPEISLDMSYIPL</sequence>
<evidence type="ECO:0000313" key="9">
    <source>
        <dbReference type="Proteomes" id="UP001215712"/>
    </source>
</evidence>
<evidence type="ECO:0000256" key="1">
    <source>
        <dbReference type="ARBA" id="ARBA00022723"/>
    </source>
</evidence>
<organism evidence="8 9">
    <name type="scientific">Penicillium malachiteum</name>
    <dbReference type="NCBI Taxonomy" id="1324776"/>
    <lineage>
        <taxon>Eukaryota</taxon>
        <taxon>Fungi</taxon>
        <taxon>Dikarya</taxon>
        <taxon>Ascomycota</taxon>
        <taxon>Pezizomycotina</taxon>
        <taxon>Eurotiomycetes</taxon>
        <taxon>Eurotiomycetidae</taxon>
        <taxon>Eurotiales</taxon>
        <taxon>Aspergillaceae</taxon>
        <taxon>Penicillium</taxon>
    </lineage>
</organism>
<evidence type="ECO:0000256" key="4">
    <source>
        <dbReference type="ARBA" id="ARBA00023163"/>
    </source>
</evidence>
<comment type="caution">
    <text evidence="8">The sequence shown here is derived from an EMBL/GenBank/DDBJ whole genome shotgun (WGS) entry which is preliminary data.</text>
</comment>
<proteinExistence type="predicted"/>
<evidence type="ECO:0000256" key="3">
    <source>
        <dbReference type="ARBA" id="ARBA00023125"/>
    </source>
</evidence>
<keyword evidence="2" id="KW-0805">Transcription regulation</keyword>
<dbReference type="PROSITE" id="PS50048">
    <property type="entry name" value="ZN2_CY6_FUNGAL_2"/>
    <property type="match status" value="1"/>
</dbReference>
<dbReference type="AlphaFoldDB" id="A0AAD6HI01"/>
<evidence type="ECO:0000256" key="6">
    <source>
        <dbReference type="SAM" id="MobiDB-lite"/>
    </source>
</evidence>
<dbReference type="EMBL" id="JAQJAN010000011">
    <property type="protein sequence ID" value="KAJ5719103.1"/>
    <property type="molecule type" value="Genomic_DNA"/>
</dbReference>
<name>A0AAD6HI01_9EURO</name>
<dbReference type="GO" id="GO:0003677">
    <property type="term" value="F:DNA binding"/>
    <property type="evidence" value="ECO:0007669"/>
    <property type="project" value="UniProtKB-KW"/>
</dbReference>
<keyword evidence="5" id="KW-0539">Nucleus</keyword>
<reference evidence="8" key="2">
    <citation type="submission" date="2023-01" db="EMBL/GenBank/DDBJ databases">
        <authorList>
            <person name="Petersen C."/>
        </authorList>
    </citation>
    <scope>NUCLEOTIDE SEQUENCE</scope>
    <source>
        <strain evidence="8">IBT 17514</strain>
    </source>
</reference>
<feature type="region of interest" description="Disordered" evidence="6">
    <location>
        <begin position="54"/>
        <end position="98"/>
    </location>
</feature>
<keyword evidence="1" id="KW-0479">Metal-binding</keyword>
<accession>A0AAD6HI01</accession>
<dbReference type="CDD" id="cd00067">
    <property type="entry name" value="GAL4"/>
    <property type="match status" value="1"/>
</dbReference>
<evidence type="ECO:0000313" key="8">
    <source>
        <dbReference type="EMBL" id="KAJ5719103.1"/>
    </source>
</evidence>
<dbReference type="PANTHER" id="PTHR46910">
    <property type="entry name" value="TRANSCRIPTION FACTOR PDR1"/>
    <property type="match status" value="1"/>
</dbReference>
<evidence type="ECO:0000256" key="5">
    <source>
        <dbReference type="ARBA" id="ARBA00023242"/>
    </source>
</evidence>
<evidence type="ECO:0000256" key="2">
    <source>
        <dbReference type="ARBA" id="ARBA00023015"/>
    </source>
</evidence>
<feature type="compositionally biased region" description="Basic and acidic residues" evidence="6">
    <location>
        <begin position="629"/>
        <end position="638"/>
    </location>
</feature>
<dbReference type="PROSITE" id="PS00463">
    <property type="entry name" value="ZN2_CY6_FUNGAL_1"/>
    <property type="match status" value="1"/>
</dbReference>
<gene>
    <name evidence="8" type="ORF">N7493_007558</name>
</gene>
<feature type="compositionally biased region" description="Low complexity" evidence="6">
    <location>
        <begin position="76"/>
        <end position="92"/>
    </location>
</feature>
<feature type="domain" description="Zn(2)-C6 fungal-type" evidence="7">
    <location>
        <begin position="20"/>
        <end position="49"/>
    </location>
</feature>
<feature type="region of interest" description="Disordered" evidence="6">
    <location>
        <begin position="615"/>
        <end position="650"/>
    </location>
</feature>
<dbReference type="CDD" id="cd12148">
    <property type="entry name" value="fungal_TF_MHR"/>
    <property type="match status" value="1"/>
</dbReference>
<protein>
    <recommendedName>
        <fullName evidence="7">Zn(2)-C6 fungal-type domain-containing protein</fullName>
    </recommendedName>
</protein>
<dbReference type="Pfam" id="PF04082">
    <property type="entry name" value="Fungal_trans"/>
    <property type="match status" value="1"/>
</dbReference>
<evidence type="ECO:0000259" key="7">
    <source>
        <dbReference type="PROSITE" id="PS50048"/>
    </source>
</evidence>
<dbReference type="InterPro" id="IPR001138">
    <property type="entry name" value="Zn2Cys6_DnaBD"/>
</dbReference>
<dbReference type="SUPFAM" id="SSF57701">
    <property type="entry name" value="Zn2/Cys6 DNA-binding domain"/>
    <property type="match status" value="1"/>
</dbReference>
<feature type="compositionally biased region" description="Polar residues" evidence="6">
    <location>
        <begin position="615"/>
        <end position="626"/>
    </location>
</feature>
<dbReference type="GO" id="GO:0008270">
    <property type="term" value="F:zinc ion binding"/>
    <property type="evidence" value="ECO:0007669"/>
    <property type="project" value="InterPro"/>
</dbReference>
<dbReference type="SMART" id="SM00066">
    <property type="entry name" value="GAL4"/>
    <property type="match status" value="1"/>
</dbReference>
<dbReference type="GO" id="GO:0006351">
    <property type="term" value="P:DNA-templated transcription"/>
    <property type="evidence" value="ECO:0007669"/>
    <property type="project" value="InterPro"/>
</dbReference>